<comment type="cofactor">
    <cofactor evidence="1">
        <name>Ca(2+)</name>
        <dbReference type="ChEBI" id="CHEBI:29108"/>
    </cofactor>
</comment>
<organism evidence="9 10">
    <name type="scientific">Branchiostoma floridae</name>
    <name type="common">Florida lancelet</name>
    <name type="synonym">Amphioxus</name>
    <dbReference type="NCBI Taxonomy" id="7739"/>
    <lineage>
        <taxon>Eukaryota</taxon>
        <taxon>Metazoa</taxon>
        <taxon>Chordata</taxon>
        <taxon>Cephalochordata</taxon>
        <taxon>Leptocardii</taxon>
        <taxon>Amphioxiformes</taxon>
        <taxon>Branchiostomatidae</taxon>
        <taxon>Branchiostoma</taxon>
    </lineage>
</organism>
<dbReference type="Pfam" id="PF14707">
    <property type="entry name" value="Sulfatase_C"/>
    <property type="match status" value="1"/>
</dbReference>
<feature type="transmembrane region" description="Helical" evidence="6">
    <location>
        <begin position="186"/>
        <end position="205"/>
    </location>
</feature>
<evidence type="ECO:0000256" key="6">
    <source>
        <dbReference type="SAM" id="Phobius"/>
    </source>
</evidence>
<comment type="similarity">
    <text evidence="2">Belongs to the sulfatase family.</text>
</comment>
<evidence type="ECO:0000256" key="3">
    <source>
        <dbReference type="ARBA" id="ARBA00022723"/>
    </source>
</evidence>
<dbReference type="Gene3D" id="1.10.287.550">
    <property type="entry name" value="Helix hairpin bin"/>
    <property type="match status" value="1"/>
</dbReference>
<evidence type="ECO:0000313" key="9">
    <source>
        <dbReference type="Proteomes" id="UP000001554"/>
    </source>
</evidence>
<sequence length="578" mass="64180">MARLVWLAFLSATLTLSHGNDRPNFVFFVADDLGIGDVGCFGNDTIRTPNIDSIAAKGAKLTQDLAAAPVCTPSRAAFLTGRYPIRYGMVGMDGPVTLVRLATPTGLPRSEVTFPQLAKDHGYRTALIGKWHLGMNCVWAGDHCQHPNKFGFDYYYGPLYGNGPGCHPDAESFFGPRIAQIIYSRLHLWEISTSIFVAILALKYFKYIQWKTVFLLSVFGWSLAAYPYVVLTKGVRRLNCVMMRDGDIIEMPFDISTMTPRMTLEAVKFLEESKTKNEPFLLEVSFSNVHTALFPYKEFRGKSRHGLYGDSVEEMDWSVGVVMATLERLGLTDNTFVYFTSDNGGHIESGDDGGSNGIYKGGKGQAASEGGIRMPTIVQWPRKIKPGTIVSEATSQMDIFPTVADIIGAPLPQDRVMDGRNILPLLGGAEVTSPHDFLFHYCDEYVHAVRYRPKEGNVTWKAHFVSYNWDPGTTGCYTTFICRCGGPEVTYNDPPLLYDVTNDPAEDRPISAVSDPRYAVVIDVIKKAVEEQNESLTDVKKQFGISNFIPLPWLQECCNFPFCDCQEDVDLSSLQIGG</sequence>
<feature type="signal peptide" evidence="7">
    <location>
        <begin position="1"/>
        <end position="19"/>
    </location>
</feature>
<gene>
    <name evidence="10" type="primary">LOC118410674</name>
</gene>
<dbReference type="GO" id="GO:0012505">
    <property type="term" value="C:endomembrane system"/>
    <property type="evidence" value="ECO:0007669"/>
    <property type="project" value="UniProtKB-ARBA"/>
</dbReference>
<dbReference type="PROSITE" id="PS00149">
    <property type="entry name" value="SULFATASE_2"/>
    <property type="match status" value="1"/>
</dbReference>
<keyword evidence="6" id="KW-1133">Transmembrane helix</keyword>
<dbReference type="GO" id="GO:0004065">
    <property type="term" value="F:arylsulfatase activity"/>
    <property type="evidence" value="ECO:0000318"/>
    <property type="project" value="GO_Central"/>
</dbReference>
<dbReference type="GO" id="GO:0005737">
    <property type="term" value="C:cytoplasm"/>
    <property type="evidence" value="ECO:0007669"/>
    <property type="project" value="UniProtKB-ARBA"/>
</dbReference>
<keyword evidence="9" id="KW-1185">Reference proteome</keyword>
<evidence type="ECO:0000256" key="7">
    <source>
        <dbReference type="SAM" id="SignalP"/>
    </source>
</evidence>
<keyword evidence="3" id="KW-0479">Metal-binding</keyword>
<keyword evidence="7" id="KW-0732">Signal</keyword>
<keyword evidence="6" id="KW-0812">Transmembrane</keyword>
<dbReference type="Proteomes" id="UP000001554">
    <property type="component" value="Chromosome 2"/>
</dbReference>
<dbReference type="Pfam" id="PF00884">
    <property type="entry name" value="Sulfatase"/>
    <property type="match status" value="1"/>
</dbReference>
<dbReference type="FunFam" id="3.30.1120.10:FF:000001">
    <property type="entry name" value="Arylsulfatase E"/>
    <property type="match status" value="1"/>
</dbReference>
<keyword evidence="4" id="KW-0378">Hydrolase</keyword>
<evidence type="ECO:0000256" key="4">
    <source>
        <dbReference type="ARBA" id="ARBA00022801"/>
    </source>
</evidence>
<evidence type="ECO:0000256" key="2">
    <source>
        <dbReference type="ARBA" id="ARBA00008779"/>
    </source>
</evidence>
<dbReference type="InterPro" id="IPR000917">
    <property type="entry name" value="Sulfatase_N"/>
</dbReference>
<accession>A0A9J7MI82</accession>
<reference evidence="9" key="1">
    <citation type="journal article" date="2020" name="Nat. Ecol. Evol.">
        <title>Deeply conserved synteny resolves early events in vertebrate evolution.</title>
        <authorList>
            <person name="Simakov O."/>
            <person name="Marletaz F."/>
            <person name="Yue J.X."/>
            <person name="O'Connell B."/>
            <person name="Jenkins J."/>
            <person name="Brandt A."/>
            <person name="Calef R."/>
            <person name="Tung C.H."/>
            <person name="Huang T.K."/>
            <person name="Schmutz J."/>
            <person name="Satoh N."/>
            <person name="Yu J.K."/>
            <person name="Putnam N.H."/>
            <person name="Green R.E."/>
            <person name="Rokhsar D.S."/>
        </authorList>
    </citation>
    <scope>NUCLEOTIDE SEQUENCE [LARGE SCALE GENOMIC DNA]</scope>
    <source>
        <strain evidence="9">S238N-H82</strain>
    </source>
</reference>
<dbReference type="RefSeq" id="XP_035668372.1">
    <property type="nucleotide sequence ID" value="XM_035812479.1"/>
</dbReference>
<protein>
    <submittedName>
        <fullName evidence="10">Steryl-sulfatase-like</fullName>
    </submittedName>
</protein>
<evidence type="ECO:0000256" key="1">
    <source>
        <dbReference type="ARBA" id="ARBA00001913"/>
    </source>
</evidence>
<reference evidence="10" key="2">
    <citation type="submission" date="2025-08" db="UniProtKB">
        <authorList>
            <consortium name="RefSeq"/>
        </authorList>
    </citation>
    <scope>IDENTIFICATION</scope>
    <source>
        <strain evidence="10">S238N-H82</strain>
        <tissue evidence="10">Testes</tissue>
    </source>
</reference>
<dbReference type="InterPro" id="IPR024607">
    <property type="entry name" value="Sulfatase_CS"/>
</dbReference>
<dbReference type="PANTHER" id="PTHR42693">
    <property type="entry name" value="ARYLSULFATASE FAMILY MEMBER"/>
    <property type="match status" value="1"/>
</dbReference>
<keyword evidence="6" id="KW-0472">Membrane</keyword>
<dbReference type="Gene3D" id="3.30.1120.10">
    <property type="match status" value="1"/>
</dbReference>
<name>A0A9J7MI82_BRAFL</name>
<feature type="chain" id="PRO_5039946952" evidence="7">
    <location>
        <begin position="20"/>
        <end position="578"/>
    </location>
</feature>
<dbReference type="PROSITE" id="PS00523">
    <property type="entry name" value="SULFATASE_1"/>
    <property type="match status" value="1"/>
</dbReference>
<evidence type="ECO:0000313" key="10">
    <source>
        <dbReference type="RefSeq" id="XP_035668372.1"/>
    </source>
</evidence>
<dbReference type="GO" id="GO:0046872">
    <property type="term" value="F:metal ion binding"/>
    <property type="evidence" value="ECO:0007669"/>
    <property type="project" value="UniProtKB-KW"/>
</dbReference>
<dbReference type="InterPro" id="IPR050738">
    <property type="entry name" value="Sulfatase"/>
</dbReference>
<evidence type="ECO:0000256" key="5">
    <source>
        <dbReference type="ARBA" id="ARBA00022837"/>
    </source>
</evidence>
<feature type="domain" description="Sulfatase N-terminal" evidence="8">
    <location>
        <begin position="23"/>
        <end position="408"/>
    </location>
</feature>
<dbReference type="AlphaFoldDB" id="A0A9J7MI82"/>
<dbReference type="InterPro" id="IPR017850">
    <property type="entry name" value="Alkaline_phosphatase_core_sf"/>
</dbReference>
<keyword evidence="5" id="KW-0106">Calcium</keyword>
<dbReference type="OrthoDB" id="103349at2759"/>
<dbReference type="Gene3D" id="3.40.720.10">
    <property type="entry name" value="Alkaline Phosphatase, subunit A"/>
    <property type="match status" value="1"/>
</dbReference>
<dbReference type="FunFam" id="1.10.287.550:FF:000003">
    <property type="entry name" value="Uncharacterized protein"/>
    <property type="match status" value="1"/>
</dbReference>
<proteinExistence type="inferred from homology"/>
<evidence type="ECO:0000259" key="8">
    <source>
        <dbReference type="Pfam" id="PF00884"/>
    </source>
</evidence>
<feature type="transmembrane region" description="Helical" evidence="6">
    <location>
        <begin position="212"/>
        <end position="231"/>
    </location>
</feature>
<dbReference type="PANTHER" id="PTHR42693:SF49">
    <property type="entry name" value="SULFATASE N-TERMINAL DOMAIN-CONTAINING PROTEIN"/>
    <property type="match status" value="1"/>
</dbReference>
<dbReference type="GeneID" id="118410674"/>
<dbReference type="SUPFAM" id="SSF53649">
    <property type="entry name" value="Alkaline phosphatase-like"/>
    <property type="match status" value="1"/>
</dbReference>
<dbReference type="KEGG" id="bfo:118410674"/>